<keyword evidence="3" id="KW-1185">Reference proteome</keyword>
<feature type="transmembrane region" description="Helical" evidence="1">
    <location>
        <begin position="13"/>
        <end position="35"/>
    </location>
</feature>
<evidence type="ECO:0000256" key="1">
    <source>
        <dbReference type="SAM" id="Phobius"/>
    </source>
</evidence>
<dbReference type="Proteomes" id="UP000695562">
    <property type="component" value="Unassembled WGS sequence"/>
</dbReference>
<gene>
    <name evidence="2" type="ORF">CYY_009809</name>
</gene>
<dbReference type="AlphaFoldDB" id="A0A8J4UP87"/>
<accession>A0A8J4UP87</accession>
<evidence type="ECO:0000313" key="2">
    <source>
        <dbReference type="EMBL" id="KAF2068866.1"/>
    </source>
</evidence>
<sequence>EKCSSSGMPTWKLAVIIVCSVIGASIIAAVIVMLLKKNNKVRAVAFKLKLRNRL</sequence>
<reference evidence="2" key="1">
    <citation type="submission" date="2020-01" db="EMBL/GenBank/DDBJ databases">
        <title>Development of genomics and gene disruption for Polysphondylium violaceum indicates a role for the polyketide synthase stlB in stalk morphogenesis.</title>
        <authorList>
            <person name="Narita B."/>
            <person name="Kawabe Y."/>
            <person name="Kin K."/>
            <person name="Saito T."/>
            <person name="Gibbs R."/>
            <person name="Kuspa A."/>
            <person name="Muzny D."/>
            <person name="Queller D."/>
            <person name="Richards S."/>
            <person name="Strassman J."/>
            <person name="Sucgang R."/>
            <person name="Worley K."/>
            <person name="Schaap P."/>
        </authorList>
    </citation>
    <scope>NUCLEOTIDE SEQUENCE</scope>
    <source>
        <strain evidence="2">QSvi11</strain>
    </source>
</reference>
<protein>
    <recommendedName>
        <fullName evidence="4">Transmembrane protein</fullName>
    </recommendedName>
</protein>
<proteinExistence type="predicted"/>
<organism evidence="2 3">
    <name type="scientific">Polysphondylium violaceum</name>
    <dbReference type="NCBI Taxonomy" id="133409"/>
    <lineage>
        <taxon>Eukaryota</taxon>
        <taxon>Amoebozoa</taxon>
        <taxon>Evosea</taxon>
        <taxon>Eumycetozoa</taxon>
        <taxon>Dictyostelia</taxon>
        <taxon>Dictyosteliales</taxon>
        <taxon>Dictyosteliaceae</taxon>
        <taxon>Polysphondylium</taxon>
    </lineage>
</organism>
<keyword evidence="1" id="KW-0472">Membrane</keyword>
<name>A0A8J4UP87_9MYCE</name>
<keyword evidence="1" id="KW-1133">Transmembrane helix</keyword>
<dbReference type="EMBL" id="AJWJ01000815">
    <property type="protein sequence ID" value="KAF2068866.1"/>
    <property type="molecule type" value="Genomic_DNA"/>
</dbReference>
<evidence type="ECO:0008006" key="4">
    <source>
        <dbReference type="Google" id="ProtNLM"/>
    </source>
</evidence>
<comment type="caution">
    <text evidence="2">The sequence shown here is derived from an EMBL/GenBank/DDBJ whole genome shotgun (WGS) entry which is preliminary data.</text>
</comment>
<evidence type="ECO:0000313" key="3">
    <source>
        <dbReference type="Proteomes" id="UP000695562"/>
    </source>
</evidence>
<feature type="non-terminal residue" evidence="2">
    <location>
        <position position="1"/>
    </location>
</feature>
<keyword evidence="1" id="KW-0812">Transmembrane</keyword>